<reference evidence="3 4" key="1">
    <citation type="submission" date="2022-03" db="EMBL/GenBank/DDBJ databases">
        <authorList>
            <person name="Nunn A."/>
            <person name="Chopra R."/>
            <person name="Nunn A."/>
            <person name="Contreras Garrido A."/>
        </authorList>
    </citation>
    <scope>NUCLEOTIDE SEQUENCE [LARGE SCALE GENOMIC DNA]</scope>
</reference>
<evidence type="ECO:0000313" key="4">
    <source>
        <dbReference type="Proteomes" id="UP000836841"/>
    </source>
</evidence>
<accession>A0AAU9SSY6</accession>
<dbReference type="PANTHER" id="PTHR31338:SF20">
    <property type="entry name" value="BET V I_MAJOR LATEX PROTEIN DOMAIN-CONTAINING PROTEIN"/>
    <property type="match status" value="1"/>
</dbReference>
<dbReference type="SMART" id="SM01037">
    <property type="entry name" value="Bet_v_1"/>
    <property type="match status" value="1"/>
</dbReference>
<dbReference type="EMBL" id="OU466862">
    <property type="protein sequence ID" value="CAH2070353.1"/>
    <property type="molecule type" value="Genomic_DNA"/>
</dbReference>
<evidence type="ECO:0000313" key="3">
    <source>
        <dbReference type="EMBL" id="CAH2070353.1"/>
    </source>
</evidence>
<dbReference type="Proteomes" id="UP000836841">
    <property type="component" value="Chromosome 6"/>
</dbReference>
<evidence type="ECO:0000256" key="1">
    <source>
        <dbReference type="ARBA" id="ARBA00038242"/>
    </source>
</evidence>
<proteinExistence type="inferred from homology"/>
<dbReference type="Pfam" id="PF00407">
    <property type="entry name" value="Bet_v_1"/>
    <property type="match status" value="1"/>
</dbReference>
<comment type="similarity">
    <text evidence="1">Belongs to the MLP family.</text>
</comment>
<dbReference type="PANTHER" id="PTHR31338">
    <property type="entry name" value="POLYKETIDE CYCLASE/DEHYDRASE AND LIPID TRANSPORT SUPERFAMILY PROTEIN"/>
    <property type="match status" value="1"/>
</dbReference>
<dbReference type="Gene3D" id="3.30.530.20">
    <property type="match status" value="1"/>
</dbReference>
<gene>
    <name evidence="3" type="ORF">TAV2_LOCUS19882</name>
</gene>
<dbReference type="AlphaFoldDB" id="A0AAU9SSY6"/>
<protein>
    <recommendedName>
        <fullName evidence="2">Bet v I/Major latex protein domain-containing protein</fullName>
    </recommendedName>
</protein>
<sequence length="118" mass="13554">MIHSVTMEDGDWNTHGSIRSWDYTCNGKKEVFKERREYDDEKMAVTQIAVGGHVMDLYKVYYGVFHFIPKPEKGCVCKVNLVWEKISEDSPEPINYMAHVKKMVTGVDDHIVNGQNSA</sequence>
<evidence type="ECO:0000259" key="2">
    <source>
        <dbReference type="SMART" id="SM01037"/>
    </source>
</evidence>
<dbReference type="GO" id="GO:0006952">
    <property type="term" value="P:defense response"/>
    <property type="evidence" value="ECO:0007669"/>
    <property type="project" value="InterPro"/>
</dbReference>
<dbReference type="InterPro" id="IPR000916">
    <property type="entry name" value="Bet_v_I/MLP"/>
</dbReference>
<dbReference type="InterPro" id="IPR052006">
    <property type="entry name" value="MLP-like"/>
</dbReference>
<organism evidence="3 4">
    <name type="scientific">Thlaspi arvense</name>
    <name type="common">Field penny-cress</name>
    <dbReference type="NCBI Taxonomy" id="13288"/>
    <lineage>
        <taxon>Eukaryota</taxon>
        <taxon>Viridiplantae</taxon>
        <taxon>Streptophyta</taxon>
        <taxon>Embryophyta</taxon>
        <taxon>Tracheophyta</taxon>
        <taxon>Spermatophyta</taxon>
        <taxon>Magnoliopsida</taxon>
        <taxon>eudicotyledons</taxon>
        <taxon>Gunneridae</taxon>
        <taxon>Pentapetalae</taxon>
        <taxon>rosids</taxon>
        <taxon>malvids</taxon>
        <taxon>Brassicales</taxon>
        <taxon>Brassicaceae</taxon>
        <taxon>Thlaspideae</taxon>
        <taxon>Thlaspi</taxon>
    </lineage>
</organism>
<name>A0AAU9SSY6_THLAR</name>
<dbReference type="InterPro" id="IPR023393">
    <property type="entry name" value="START-like_dom_sf"/>
</dbReference>
<keyword evidence="4" id="KW-1185">Reference proteome</keyword>
<feature type="domain" description="Bet v I/Major latex protein" evidence="2">
    <location>
        <begin position="1"/>
        <end position="114"/>
    </location>
</feature>
<dbReference type="SUPFAM" id="SSF55961">
    <property type="entry name" value="Bet v1-like"/>
    <property type="match status" value="1"/>
</dbReference>